<evidence type="ECO:0000256" key="4">
    <source>
        <dbReference type="ARBA" id="ARBA00022833"/>
    </source>
</evidence>
<accession>A0A9D4V6G3</accession>
<keyword evidence="4" id="KW-0862">Zinc</keyword>
<evidence type="ECO:0000256" key="1">
    <source>
        <dbReference type="ARBA" id="ARBA00004123"/>
    </source>
</evidence>
<dbReference type="InterPro" id="IPR019787">
    <property type="entry name" value="Znf_PHD-finger"/>
</dbReference>
<dbReference type="InterPro" id="IPR011011">
    <property type="entry name" value="Znf_FYVE_PHD"/>
</dbReference>
<keyword evidence="5" id="KW-0805">Transcription regulation</keyword>
<evidence type="ECO:0000256" key="9">
    <source>
        <dbReference type="PROSITE-ProRule" id="PRU00146"/>
    </source>
</evidence>
<gene>
    <name evidence="11" type="ORF">GOP47_0005537</name>
</gene>
<evidence type="ECO:0000256" key="5">
    <source>
        <dbReference type="ARBA" id="ARBA00023015"/>
    </source>
</evidence>
<dbReference type="GO" id="GO:0008270">
    <property type="term" value="F:zinc ion binding"/>
    <property type="evidence" value="ECO:0007669"/>
    <property type="project" value="UniProtKB-KW"/>
</dbReference>
<dbReference type="PROSITE" id="PS01359">
    <property type="entry name" value="ZF_PHD_1"/>
    <property type="match status" value="1"/>
</dbReference>
<keyword evidence="8" id="KW-0539">Nucleus</keyword>
<evidence type="ECO:0000256" key="6">
    <source>
        <dbReference type="ARBA" id="ARBA00023125"/>
    </source>
</evidence>
<keyword evidence="6" id="KW-0238">DNA-binding</keyword>
<keyword evidence="2" id="KW-0479">Metal-binding</keyword>
<dbReference type="CDD" id="cd15543">
    <property type="entry name" value="PHD_RSF1"/>
    <property type="match status" value="1"/>
</dbReference>
<dbReference type="Pfam" id="PF00628">
    <property type="entry name" value="PHD"/>
    <property type="match status" value="3"/>
</dbReference>
<comment type="subcellular location">
    <subcellularLocation>
        <location evidence="1">Nucleus</location>
    </subcellularLocation>
</comment>
<dbReference type="SUPFAM" id="SSF57903">
    <property type="entry name" value="FYVE/PHD zinc finger"/>
    <property type="match status" value="3"/>
</dbReference>
<dbReference type="SUPFAM" id="SSF54171">
    <property type="entry name" value="DNA-binding domain"/>
    <property type="match status" value="1"/>
</dbReference>
<dbReference type="PANTHER" id="PTHR47162:SF10">
    <property type="entry name" value="METHYL-CPG-BINDING DOMAIN-CONTAINING PROTEIN 9 ISOFORM X1"/>
    <property type="match status" value="1"/>
</dbReference>
<dbReference type="InterPro" id="IPR019786">
    <property type="entry name" value="Zinc_finger_PHD-type_CS"/>
</dbReference>
<evidence type="ECO:0000256" key="2">
    <source>
        <dbReference type="ARBA" id="ARBA00022723"/>
    </source>
</evidence>
<evidence type="ECO:0000259" key="10">
    <source>
        <dbReference type="PROSITE" id="PS50016"/>
    </source>
</evidence>
<dbReference type="GO" id="GO:0005634">
    <property type="term" value="C:nucleus"/>
    <property type="evidence" value="ECO:0007669"/>
    <property type="project" value="UniProtKB-SubCell"/>
</dbReference>
<evidence type="ECO:0000313" key="11">
    <source>
        <dbReference type="EMBL" id="KAI5080058.1"/>
    </source>
</evidence>
<organism evidence="11 12">
    <name type="scientific">Adiantum capillus-veneris</name>
    <name type="common">Maidenhair fern</name>
    <dbReference type="NCBI Taxonomy" id="13818"/>
    <lineage>
        <taxon>Eukaryota</taxon>
        <taxon>Viridiplantae</taxon>
        <taxon>Streptophyta</taxon>
        <taxon>Embryophyta</taxon>
        <taxon>Tracheophyta</taxon>
        <taxon>Polypodiopsida</taxon>
        <taxon>Polypodiidae</taxon>
        <taxon>Polypodiales</taxon>
        <taxon>Pteridineae</taxon>
        <taxon>Pteridaceae</taxon>
        <taxon>Vittarioideae</taxon>
        <taxon>Adiantum</taxon>
    </lineage>
</organism>
<dbReference type="InterPro" id="IPR001965">
    <property type="entry name" value="Znf_PHD"/>
</dbReference>
<dbReference type="InterPro" id="IPR013083">
    <property type="entry name" value="Znf_RING/FYVE/PHD"/>
</dbReference>
<dbReference type="Gene3D" id="3.30.40.10">
    <property type="entry name" value="Zinc/RING finger domain, C3HC4 (zinc finger)"/>
    <property type="match status" value="3"/>
</dbReference>
<feature type="domain" description="PHD-type" evidence="10">
    <location>
        <begin position="515"/>
        <end position="563"/>
    </location>
</feature>
<feature type="domain" description="PHD-type" evidence="10">
    <location>
        <begin position="694"/>
        <end position="744"/>
    </location>
</feature>
<dbReference type="AlphaFoldDB" id="A0A9D4V6G3"/>
<dbReference type="GO" id="GO:0003677">
    <property type="term" value="F:DNA binding"/>
    <property type="evidence" value="ECO:0007669"/>
    <property type="project" value="UniProtKB-KW"/>
</dbReference>
<evidence type="ECO:0000256" key="8">
    <source>
        <dbReference type="ARBA" id="ARBA00023242"/>
    </source>
</evidence>
<keyword evidence="3 9" id="KW-0863">Zinc-finger</keyword>
<keyword evidence="7" id="KW-0804">Transcription</keyword>
<feature type="domain" description="PHD-type" evidence="10">
    <location>
        <begin position="649"/>
        <end position="698"/>
    </location>
</feature>
<dbReference type="InterPro" id="IPR016177">
    <property type="entry name" value="DNA-bd_dom_sf"/>
</dbReference>
<keyword evidence="12" id="KW-1185">Reference proteome</keyword>
<dbReference type="EMBL" id="JABFUD020000005">
    <property type="protein sequence ID" value="KAI5080058.1"/>
    <property type="molecule type" value="Genomic_DNA"/>
</dbReference>
<protein>
    <recommendedName>
        <fullName evidence="10">PHD-type domain-containing protein</fullName>
    </recommendedName>
</protein>
<sequence>MAKISDCSKKRYQRLNASADMEAPTILEDKQMQWQDGDLANGILSATELTRNSGKRGVIGKDVAEHDRQSQQNEVGVRKESTQLVFQRLKQTEKHGKKVIAKRKWLSANSPTNPLDNEKDPAGLQQLRKLKVTVERLGGKLDDGWHVTSQRRSKNGLPFFRFTSPTKERFRSRIEVVRYLGLPARPAKNRFISDQQIKNHEGLGHVGKVVSHAPKASEDVNDQQLTSAPSFSASVITQRCQDILRSIISTEIFAAVSNMVSRGAPSPSMDATLQLKGPSFLASSLDLKLIHLRLSTGAYGQSPELFSTDIQQVWKNIIAAGNELVMLAGSLSELSESLYKQQVLSLFDGTPKRTVHASNCRDGQSIDDTYVHVPLPERIIARGPDDNILREFHADVFVEDHANTRNEQSIEDTCVHVPLPVRHAAQARAQKQLPTKARYQSDNNLHKTIGKAKDRLTSQCRLSCASTDSHTEIACELGTFNKGIWDEERQKEILLTSSNATTEICQGLQISTGKAGICEACKKEDDNVLLCDACDAAYHMNCLSPPIESVPDGCWYCPACDEAGKRLMVLQQDSDVHNCAVCERVSREHMNCAENESTARVLSKDTSPAYLVPEHTMDHEYQDCNLDQGVSELCVENKAMDSDFFSGTGNVCKFCGLDEGKTSISCSNCQNYYHLSCLRPALRKRPRKTWFCPSCLCRVCKIDVDDDKILLCDVCDEGYHTYCLTPPLSKIPEEAWFCSSCMPRNTPELKKKLKSNEPRRL</sequence>
<evidence type="ECO:0000256" key="7">
    <source>
        <dbReference type="ARBA" id="ARBA00023163"/>
    </source>
</evidence>
<dbReference type="PANTHER" id="PTHR47162">
    <property type="entry name" value="OS02G0192300 PROTEIN"/>
    <property type="match status" value="1"/>
</dbReference>
<dbReference type="PROSITE" id="PS50016">
    <property type="entry name" value="ZF_PHD_2"/>
    <property type="match status" value="3"/>
</dbReference>
<dbReference type="Proteomes" id="UP000886520">
    <property type="component" value="Chromosome 5"/>
</dbReference>
<evidence type="ECO:0000256" key="3">
    <source>
        <dbReference type="ARBA" id="ARBA00022771"/>
    </source>
</evidence>
<dbReference type="SMART" id="SM00249">
    <property type="entry name" value="PHD"/>
    <property type="match status" value="3"/>
</dbReference>
<proteinExistence type="predicted"/>
<reference evidence="11 12" key="1">
    <citation type="submission" date="2021-01" db="EMBL/GenBank/DDBJ databases">
        <title>Adiantum capillus-veneris genome.</title>
        <authorList>
            <person name="Fang Y."/>
            <person name="Liao Q."/>
        </authorList>
    </citation>
    <scope>NUCLEOTIDE SEQUENCE [LARGE SCALE GENOMIC DNA]</scope>
    <source>
        <strain evidence="11">H3</strain>
        <tissue evidence="11">Leaf</tissue>
    </source>
</reference>
<evidence type="ECO:0000313" key="12">
    <source>
        <dbReference type="Proteomes" id="UP000886520"/>
    </source>
</evidence>
<comment type="caution">
    <text evidence="11">The sequence shown here is derived from an EMBL/GenBank/DDBJ whole genome shotgun (WGS) entry which is preliminary data.</text>
</comment>
<dbReference type="OrthoDB" id="1903104at2759"/>
<name>A0A9D4V6G3_ADICA</name>